<evidence type="ECO:0000313" key="3">
    <source>
        <dbReference type="Proteomes" id="UP000391834"/>
    </source>
</evidence>
<dbReference type="AlphaFoldDB" id="A0A5M4B4U2"/>
<sequence length="180" mass="20981">MKSFRKIIIITFFIYWGGYIGVMYLFSLFGHKTFNESTVWVGFISAVFFEVIYWGLLWYTFKPKIRYIEAESDAEPEFRDTQTQEVSVPDVEFSVTRLREILPPHVHVTYMDEEAGVMKFRTPYNRKAWGILTHIAWQQESGTVMLSSFPLSVYTKTATRKAKEQNEAVAQLIHALGEDV</sequence>
<proteinExistence type="predicted"/>
<dbReference type="Proteomes" id="UP000391834">
    <property type="component" value="Unassembled WGS sequence"/>
</dbReference>
<feature type="transmembrane region" description="Helical" evidence="1">
    <location>
        <begin position="39"/>
        <end position="59"/>
    </location>
</feature>
<keyword evidence="1" id="KW-0812">Transmembrane</keyword>
<keyword evidence="3" id="KW-1185">Reference proteome</keyword>
<name>A0A5M4B4U2_9BACT</name>
<dbReference type="RefSeq" id="WP_025866039.1">
    <property type="nucleotide sequence ID" value="NZ_BLAX01000001.1"/>
</dbReference>
<evidence type="ECO:0000256" key="1">
    <source>
        <dbReference type="SAM" id="Phobius"/>
    </source>
</evidence>
<organism evidence="2 3">
    <name type="scientific">Prolixibacter bellariivorans</name>
    <dbReference type="NCBI Taxonomy" id="314319"/>
    <lineage>
        <taxon>Bacteria</taxon>
        <taxon>Pseudomonadati</taxon>
        <taxon>Bacteroidota</taxon>
        <taxon>Bacteroidia</taxon>
        <taxon>Marinilabiliales</taxon>
        <taxon>Prolixibacteraceae</taxon>
        <taxon>Prolixibacter</taxon>
    </lineage>
</organism>
<reference evidence="2 3" key="1">
    <citation type="submission" date="2019-10" db="EMBL/GenBank/DDBJ databases">
        <title>Prolixibacter strains distinguished by the presence of nitrate reductase genes were adept at nitrate-dependent anaerobic corrosion of metallic iron and carbon steel.</title>
        <authorList>
            <person name="Iino T."/>
            <person name="Shono N."/>
            <person name="Ito K."/>
            <person name="Nakamura R."/>
            <person name="Sueoka K."/>
            <person name="Harayama S."/>
            <person name="Ohkuma M."/>
        </authorList>
    </citation>
    <scope>NUCLEOTIDE SEQUENCE [LARGE SCALE GENOMIC DNA]</scope>
    <source>
        <strain evidence="2 3">JCM 13498</strain>
    </source>
</reference>
<keyword evidence="1" id="KW-0472">Membrane</keyword>
<protein>
    <submittedName>
        <fullName evidence="2">Uncharacterized protein</fullName>
    </submittedName>
</protein>
<keyword evidence="1" id="KW-1133">Transmembrane helix</keyword>
<gene>
    <name evidence="2" type="ORF">PbJCM13498_37310</name>
</gene>
<dbReference type="OrthoDB" id="9880197at2"/>
<accession>A0A5M4B4U2</accession>
<comment type="caution">
    <text evidence="2">The sequence shown here is derived from an EMBL/GenBank/DDBJ whole genome shotgun (WGS) entry which is preliminary data.</text>
</comment>
<feature type="transmembrane region" description="Helical" evidence="1">
    <location>
        <begin position="7"/>
        <end position="27"/>
    </location>
</feature>
<dbReference type="EMBL" id="BLAX01000001">
    <property type="protein sequence ID" value="GET34868.1"/>
    <property type="molecule type" value="Genomic_DNA"/>
</dbReference>
<evidence type="ECO:0000313" key="2">
    <source>
        <dbReference type="EMBL" id="GET34868.1"/>
    </source>
</evidence>